<sequence length="999" mass="110874">MPIKVLEECIRRCQEDSTTSIQKCLSFDFMPSRRRSGVFVDPESGSALDHKELGETESVVVSNSEHTKGRKLLSSNSFRSAVVSNDRRTRLPPSDVRTKLYGDSSCYLYYDRASPDGSDRLIREMDAWHFNEICLTSPKLRQECSNRLYVFERTPGFRFDGEGDEVFAANRAECQDKCLNDTLCRSATFDSARQLCKLSKQTKQMNPTAYKEDANSDYMENLCLPDSLICSTKAFIMEAGKELDGAYDRDLVKVNDYNKCSTLCTNSLEGRGFLCRSFVFDDKSGTCLLYDEDPAEYKDGNDSLRGSSGNYFRVLCGTQERDSLFNNATLERFRRKRLDGSHENEITSYSFQECLDYCMRRYGRDCRSVEFSSRYHSCRFSSYERGWGASKPNLVDDDFYDYYEFRWYRGDGRFDVGQKGGGWNDGRTGGGWHPNPPPPLHEDRYSERHGGTYEGNYGGGHDWSRGVGGYGGSHGGSGYGGSHGGRGYGGSHGGSGYGGSHVGSGYGGSHGGSGYGGTGYGWSYGGGHYGGSRSGGGSYPPGPPPPLPPPSPNSIYPPRLPGPPIPPGPGGLGYPTCTDHGGGPGSDVFQRVGFGQRLRSFYIRRVVRVDRVEDCEHECIETRDFDCRSFNFRPFSPENCELSDTDTTKVQLSNPSHFDDNTQFDYYERDSSRSGRHCLDVSQSCSPDGMEFSLRTPDGFYGRIYTYGFYDTCFYDGNGGNVNVLRISRANGFPRCGTQQFGDVMTNIVVVQFNDYVQTSRDKVYNLTCYLSGGGETVVTSSFLDTRASGRHPTQIEHLPAQNILTSSVVLRILYRGVPTNTIAVGDLLTFRLETRGQYRYDFFTGDIFATNVIAKDPYSGREVHLLDSRGCPIDLYVFPELHRTPDGALEADFYAFKIPDSTLLVFQATVRTCRGPCEPVICSDPGRPGTFPSWGRRKRAASNGTAPAEPAAPPIHLTQTNTTTVPANNTGEEEKEDVHELLNVYLSRSDIPSEGPTA</sequence>
<evidence type="ECO:0000259" key="2">
    <source>
        <dbReference type="PROSITE" id="PS50948"/>
    </source>
</evidence>
<feature type="compositionally biased region" description="Pro residues" evidence="1">
    <location>
        <begin position="558"/>
        <end position="569"/>
    </location>
</feature>
<dbReference type="GeneID" id="106476020"/>
<evidence type="ECO:0000256" key="1">
    <source>
        <dbReference type="SAM" id="MobiDB-lite"/>
    </source>
</evidence>
<dbReference type="InterPro" id="IPR052774">
    <property type="entry name" value="Celegans_DevNeuronal_Protein"/>
</dbReference>
<evidence type="ECO:0000313" key="5">
    <source>
        <dbReference type="RefSeq" id="XP_022235712.1"/>
    </source>
</evidence>
<feature type="domain" description="Apple" evidence="2">
    <location>
        <begin position="144"/>
        <end position="223"/>
    </location>
</feature>
<dbReference type="InterPro" id="IPR001507">
    <property type="entry name" value="ZP_dom"/>
</dbReference>
<feature type="domain" description="ZP" evidence="3">
    <location>
        <begin position="684"/>
        <end position="930"/>
    </location>
</feature>
<organism evidence="4 5">
    <name type="scientific">Limulus polyphemus</name>
    <name type="common">Atlantic horseshoe crab</name>
    <dbReference type="NCBI Taxonomy" id="6850"/>
    <lineage>
        <taxon>Eukaryota</taxon>
        <taxon>Metazoa</taxon>
        <taxon>Ecdysozoa</taxon>
        <taxon>Arthropoda</taxon>
        <taxon>Chelicerata</taxon>
        <taxon>Merostomata</taxon>
        <taxon>Xiphosura</taxon>
        <taxon>Limulidae</taxon>
        <taxon>Limulus</taxon>
    </lineage>
</organism>
<dbReference type="SMART" id="SM00241">
    <property type="entry name" value="ZP"/>
    <property type="match status" value="1"/>
</dbReference>
<keyword evidence="4" id="KW-1185">Reference proteome</keyword>
<feature type="compositionally biased region" description="Pro residues" evidence="1">
    <location>
        <begin position="540"/>
        <end position="552"/>
    </location>
</feature>
<dbReference type="Pfam" id="PF00024">
    <property type="entry name" value="PAN_1"/>
    <property type="match status" value="4"/>
</dbReference>
<accession>A0ABM1RWF7</accession>
<feature type="non-terminal residue" evidence="5">
    <location>
        <position position="999"/>
    </location>
</feature>
<protein>
    <submittedName>
        <fullName evidence="5">Uncharacterized protein LOC106476020</fullName>
    </submittedName>
</protein>
<dbReference type="CDD" id="cd01099">
    <property type="entry name" value="PAN_AP_HGF"/>
    <property type="match status" value="2"/>
</dbReference>
<feature type="domain" description="Apple" evidence="2">
    <location>
        <begin position="230"/>
        <end position="316"/>
    </location>
</feature>
<dbReference type="SUPFAM" id="SSF57414">
    <property type="entry name" value="Hairpin loop containing domain-like"/>
    <property type="match status" value="4"/>
</dbReference>
<dbReference type="PROSITE" id="PS50948">
    <property type="entry name" value="PAN"/>
    <property type="match status" value="3"/>
</dbReference>
<feature type="compositionally biased region" description="Basic and acidic residues" evidence="1">
    <location>
        <begin position="440"/>
        <end position="451"/>
    </location>
</feature>
<dbReference type="PANTHER" id="PTHR47327:SF9">
    <property type="entry name" value="NO MECHANORECEPTOR POTENTIAL A, ISOFORM A"/>
    <property type="match status" value="1"/>
</dbReference>
<dbReference type="RefSeq" id="XP_022235712.1">
    <property type="nucleotide sequence ID" value="XM_022380004.1"/>
</dbReference>
<dbReference type="PANTHER" id="PTHR47327">
    <property type="entry name" value="FI18240P1-RELATED"/>
    <property type="match status" value="1"/>
</dbReference>
<name>A0ABM1RWF7_LIMPO</name>
<feature type="region of interest" description="Disordered" evidence="1">
    <location>
        <begin position="932"/>
        <end position="978"/>
    </location>
</feature>
<feature type="region of interest" description="Disordered" evidence="1">
    <location>
        <begin position="533"/>
        <end position="584"/>
    </location>
</feature>
<feature type="compositionally biased region" description="Gly residues" evidence="1">
    <location>
        <begin position="419"/>
        <end position="432"/>
    </location>
</feature>
<feature type="region of interest" description="Disordered" evidence="1">
    <location>
        <begin position="419"/>
        <end position="457"/>
    </location>
</feature>
<evidence type="ECO:0000313" key="4">
    <source>
        <dbReference type="Proteomes" id="UP000694941"/>
    </source>
</evidence>
<dbReference type="Proteomes" id="UP000694941">
    <property type="component" value="Unplaced"/>
</dbReference>
<dbReference type="SMART" id="SM00473">
    <property type="entry name" value="PAN_AP"/>
    <property type="match status" value="4"/>
</dbReference>
<reference evidence="5" key="1">
    <citation type="submission" date="2025-08" db="UniProtKB">
        <authorList>
            <consortium name="RefSeq"/>
        </authorList>
    </citation>
    <scope>IDENTIFICATION</scope>
    <source>
        <tissue evidence="5">Muscle</tissue>
    </source>
</reference>
<proteinExistence type="predicted"/>
<dbReference type="InterPro" id="IPR003609">
    <property type="entry name" value="Pan_app"/>
</dbReference>
<dbReference type="Gene3D" id="3.50.4.10">
    <property type="entry name" value="Hepatocyte Growth Factor"/>
    <property type="match status" value="4"/>
</dbReference>
<dbReference type="PROSITE" id="PS51034">
    <property type="entry name" value="ZP_2"/>
    <property type="match status" value="1"/>
</dbReference>
<feature type="domain" description="Apple" evidence="2">
    <location>
        <begin position="577"/>
        <end position="671"/>
    </location>
</feature>
<evidence type="ECO:0000259" key="3">
    <source>
        <dbReference type="PROSITE" id="PS51034"/>
    </source>
</evidence>
<gene>
    <name evidence="5" type="primary">LOC106476020</name>
</gene>
<feature type="compositionally biased region" description="Polar residues" evidence="1">
    <location>
        <begin position="958"/>
        <end position="971"/>
    </location>
</feature>